<evidence type="ECO:0000313" key="2">
    <source>
        <dbReference type="Proteomes" id="UP000002724"/>
    </source>
</evidence>
<dbReference type="Proteomes" id="UP000002724">
    <property type="component" value="Chromosome"/>
</dbReference>
<reference evidence="1 2" key="1">
    <citation type="submission" date="2008-06" db="EMBL/GenBank/DDBJ databases">
        <title>Complete sequence of Pelodictyon phaeoclathratiforme BU-1.</title>
        <authorList>
            <consortium name="US DOE Joint Genome Institute"/>
            <person name="Lucas S."/>
            <person name="Copeland A."/>
            <person name="Lapidus A."/>
            <person name="Glavina del Rio T."/>
            <person name="Dalin E."/>
            <person name="Tice H."/>
            <person name="Bruce D."/>
            <person name="Goodwin L."/>
            <person name="Pitluck S."/>
            <person name="Schmutz J."/>
            <person name="Larimer F."/>
            <person name="Land M."/>
            <person name="Hauser L."/>
            <person name="Kyrpides N."/>
            <person name="Mikhailova N."/>
            <person name="Liu Z."/>
            <person name="Li T."/>
            <person name="Zhao F."/>
            <person name="Overmann J."/>
            <person name="Bryant D.A."/>
            <person name="Richardson P."/>
        </authorList>
    </citation>
    <scope>NUCLEOTIDE SEQUENCE [LARGE SCALE GENOMIC DNA]</scope>
    <source>
        <strain evidence="2">DSM 5477 / BU-1</strain>
    </source>
</reference>
<dbReference type="HOGENOM" id="CLU_122734_1_0_10"/>
<dbReference type="AlphaFoldDB" id="B4SC33"/>
<evidence type="ECO:0000313" key="1">
    <source>
        <dbReference type="EMBL" id="ACF44139.1"/>
    </source>
</evidence>
<dbReference type="STRING" id="324925.Ppha_1917"/>
<dbReference type="InterPro" id="IPR009241">
    <property type="entry name" value="HigB-like"/>
</dbReference>
<dbReference type="Pfam" id="PF05973">
    <property type="entry name" value="Gp49"/>
    <property type="match status" value="1"/>
</dbReference>
<gene>
    <name evidence="1" type="ordered locus">Ppha_1917</name>
</gene>
<keyword evidence="2" id="KW-1185">Reference proteome</keyword>
<sequence length="141" mass="17066">MICLQKKLLFNETLSIFDLKRKGEMDKLFDIKFLDQAFDFLGCLDKKHYEKILFNIRKAQTQHDPELFKKLNDEIWEFRTLFQGIHYRLLAFWDKTNSENTLVISTHGFVKKRSKVPDNEIQKATQLRVKYFEDKENSERR</sequence>
<name>B4SC33_PELPB</name>
<protein>
    <submittedName>
        <fullName evidence="1">Uncharacterized protein</fullName>
    </submittedName>
</protein>
<accession>B4SC33</accession>
<organism evidence="1 2">
    <name type="scientific">Pelodictyon phaeoclathratiforme (strain DSM 5477 / BU-1)</name>
    <dbReference type="NCBI Taxonomy" id="324925"/>
    <lineage>
        <taxon>Bacteria</taxon>
        <taxon>Pseudomonadati</taxon>
        <taxon>Chlorobiota</taxon>
        <taxon>Chlorobiia</taxon>
        <taxon>Chlorobiales</taxon>
        <taxon>Chlorobiaceae</taxon>
        <taxon>Chlorobium/Pelodictyon group</taxon>
        <taxon>Pelodictyon</taxon>
    </lineage>
</organism>
<proteinExistence type="predicted"/>
<dbReference type="KEGG" id="pph:Ppha_1917"/>
<dbReference type="eggNOG" id="COG4679">
    <property type="taxonomic scope" value="Bacteria"/>
</dbReference>
<dbReference type="EMBL" id="CP001110">
    <property type="protein sequence ID" value="ACF44139.1"/>
    <property type="molecule type" value="Genomic_DNA"/>
</dbReference>